<dbReference type="HOGENOM" id="CLU_2925246_0_0_1"/>
<dbReference type="EMBL" id="CAQQ02099018">
    <property type="status" value="NOT_ANNOTATED_CDS"/>
    <property type="molecule type" value="Genomic_DNA"/>
</dbReference>
<keyword evidence="2" id="KW-1185">Reference proteome</keyword>
<organism evidence="1 2">
    <name type="scientific">Megaselia scalaris</name>
    <name type="common">Humpbacked fly</name>
    <name type="synonym">Phora scalaris</name>
    <dbReference type="NCBI Taxonomy" id="36166"/>
    <lineage>
        <taxon>Eukaryota</taxon>
        <taxon>Metazoa</taxon>
        <taxon>Ecdysozoa</taxon>
        <taxon>Arthropoda</taxon>
        <taxon>Hexapoda</taxon>
        <taxon>Insecta</taxon>
        <taxon>Pterygota</taxon>
        <taxon>Neoptera</taxon>
        <taxon>Endopterygota</taxon>
        <taxon>Diptera</taxon>
        <taxon>Brachycera</taxon>
        <taxon>Muscomorpha</taxon>
        <taxon>Platypezoidea</taxon>
        <taxon>Phoridae</taxon>
        <taxon>Megaseliini</taxon>
        <taxon>Megaselia</taxon>
    </lineage>
</organism>
<accession>T1GWQ9</accession>
<reference evidence="2" key="1">
    <citation type="submission" date="2013-02" db="EMBL/GenBank/DDBJ databases">
        <authorList>
            <person name="Hughes D."/>
        </authorList>
    </citation>
    <scope>NUCLEOTIDE SEQUENCE</scope>
    <source>
        <strain>Durham</strain>
        <strain evidence="2">NC isolate 2 -- Noor lab</strain>
    </source>
</reference>
<protein>
    <submittedName>
        <fullName evidence="1">Uncharacterized protein</fullName>
    </submittedName>
</protein>
<dbReference type="EMBL" id="CAQQ02099017">
    <property type="status" value="NOT_ANNOTATED_CDS"/>
    <property type="molecule type" value="Genomic_DNA"/>
</dbReference>
<proteinExistence type="predicted"/>
<dbReference type="EnsemblMetazoa" id="MESCA008238-RA">
    <property type="protein sequence ID" value="MESCA008238-PA"/>
    <property type="gene ID" value="MESCA008238"/>
</dbReference>
<reference evidence="1" key="2">
    <citation type="submission" date="2015-06" db="UniProtKB">
        <authorList>
            <consortium name="EnsemblMetazoa"/>
        </authorList>
    </citation>
    <scope>IDENTIFICATION</scope>
</reference>
<sequence>MIRAFGREYLIPGSPAARSKEPMEQACPTHQVAIGVKNFMFGQNQIICAPENESDLTPWLF</sequence>
<dbReference type="AlphaFoldDB" id="T1GWQ9"/>
<evidence type="ECO:0000313" key="1">
    <source>
        <dbReference type="EnsemblMetazoa" id="MESCA008238-PA"/>
    </source>
</evidence>
<name>T1GWQ9_MEGSC</name>
<evidence type="ECO:0000313" key="2">
    <source>
        <dbReference type="Proteomes" id="UP000015102"/>
    </source>
</evidence>
<dbReference type="Proteomes" id="UP000015102">
    <property type="component" value="Unassembled WGS sequence"/>
</dbReference>